<gene>
    <name evidence="2" type="ORF">COCHEDRAFT_1178551</name>
</gene>
<reference evidence="2 3" key="1">
    <citation type="journal article" date="2012" name="PLoS Pathog.">
        <title>Diverse lifestyles and strategies of plant pathogenesis encoded in the genomes of eighteen Dothideomycetes fungi.</title>
        <authorList>
            <person name="Ohm R.A."/>
            <person name="Feau N."/>
            <person name="Henrissat B."/>
            <person name="Schoch C.L."/>
            <person name="Horwitz B.A."/>
            <person name="Barry K.W."/>
            <person name="Condon B.J."/>
            <person name="Copeland A.C."/>
            <person name="Dhillon B."/>
            <person name="Glaser F."/>
            <person name="Hesse C.N."/>
            <person name="Kosti I."/>
            <person name="LaButti K."/>
            <person name="Lindquist E.A."/>
            <person name="Lucas S."/>
            <person name="Salamov A.A."/>
            <person name="Bradshaw R.E."/>
            <person name="Ciuffetti L."/>
            <person name="Hamelin R.C."/>
            <person name="Kema G.H.J."/>
            <person name="Lawrence C."/>
            <person name="Scott J.A."/>
            <person name="Spatafora J.W."/>
            <person name="Turgeon B.G."/>
            <person name="de Wit P.J.G.M."/>
            <person name="Zhong S."/>
            <person name="Goodwin S.B."/>
            <person name="Grigoriev I.V."/>
        </authorList>
    </citation>
    <scope>NUCLEOTIDE SEQUENCE [LARGE SCALE GENOMIC DNA]</scope>
    <source>
        <strain evidence="3">C5 / ATCC 48332 / race O</strain>
    </source>
</reference>
<dbReference type="OMA" id="YPLKRCV"/>
<organism evidence="2 3">
    <name type="scientific">Cochliobolus heterostrophus (strain C5 / ATCC 48332 / race O)</name>
    <name type="common">Southern corn leaf blight fungus</name>
    <name type="synonym">Bipolaris maydis</name>
    <dbReference type="NCBI Taxonomy" id="701091"/>
    <lineage>
        <taxon>Eukaryota</taxon>
        <taxon>Fungi</taxon>
        <taxon>Dikarya</taxon>
        <taxon>Ascomycota</taxon>
        <taxon>Pezizomycotina</taxon>
        <taxon>Dothideomycetes</taxon>
        <taxon>Pleosporomycetidae</taxon>
        <taxon>Pleosporales</taxon>
        <taxon>Pleosporineae</taxon>
        <taxon>Pleosporaceae</taxon>
        <taxon>Bipolaris</taxon>
    </lineage>
</organism>
<sequence>MHFTQLFTIATGATLAAAAPAAAPAAQPAPIAVAMDDVVLHGNGRLQVMKRSEFDQLFPVDKYPVGTPSQFEPNLITYTGAEIAKMRSSSLSKRDTSIVIPGKTTTFTGWDVQVSQIIQGGLETKITVAAGYSISNSISVSVGVDATIIEDFLKTSMSVTKTWETTNSLTQTFYTDVPEGKWGAWVFRPLTTRYSGAVWHGKMGDTGSVSTWQADSFSNKSYNGMDWIDGYFAACFQDTFPMPRCQGGGFL</sequence>
<evidence type="ECO:0000256" key="1">
    <source>
        <dbReference type="SAM" id="SignalP"/>
    </source>
</evidence>
<dbReference type="OrthoDB" id="4831122at2759"/>
<dbReference type="EMBL" id="KB445578">
    <property type="protein sequence ID" value="EMD90134.1"/>
    <property type="molecule type" value="Genomic_DNA"/>
</dbReference>
<feature type="chain" id="PRO_5004026228" evidence="1">
    <location>
        <begin position="19"/>
        <end position="251"/>
    </location>
</feature>
<dbReference type="Proteomes" id="UP000016936">
    <property type="component" value="Unassembled WGS sequence"/>
</dbReference>
<proteinExistence type="predicted"/>
<keyword evidence="3" id="KW-1185">Reference proteome</keyword>
<dbReference type="eggNOG" id="ENOG502SPRR">
    <property type="taxonomic scope" value="Eukaryota"/>
</dbReference>
<evidence type="ECO:0000313" key="2">
    <source>
        <dbReference type="EMBL" id="EMD90134.1"/>
    </source>
</evidence>
<evidence type="ECO:0000313" key="3">
    <source>
        <dbReference type="Proteomes" id="UP000016936"/>
    </source>
</evidence>
<feature type="signal peptide" evidence="1">
    <location>
        <begin position="1"/>
        <end position="18"/>
    </location>
</feature>
<dbReference type="AlphaFoldDB" id="M2TUC0"/>
<reference evidence="3" key="2">
    <citation type="journal article" date="2013" name="PLoS Genet.">
        <title>Comparative genome structure, secondary metabolite, and effector coding capacity across Cochliobolus pathogens.</title>
        <authorList>
            <person name="Condon B.J."/>
            <person name="Leng Y."/>
            <person name="Wu D."/>
            <person name="Bushley K.E."/>
            <person name="Ohm R.A."/>
            <person name="Otillar R."/>
            <person name="Martin J."/>
            <person name="Schackwitz W."/>
            <person name="Grimwood J."/>
            <person name="MohdZainudin N."/>
            <person name="Xue C."/>
            <person name="Wang R."/>
            <person name="Manning V.A."/>
            <person name="Dhillon B."/>
            <person name="Tu Z.J."/>
            <person name="Steffenson B.J."/>
            <person name="Salamov A."/>
            <person name="Sun H."/>
            <person name="Lowry S."/>
            <person name="LaButti K."/>
            <person name="Han J."/>
            <person name="Copeland A."/>
            <person name="Lindquist E."/>
            <person name="Barry K."/>
            <person name="Schmutz J."/>
            <person name="Baker S.E."/>
            <person name="Ciuffetti L.M."/>
            <person name="Grigoriev I.V."/>
            <person name="Zhong S."/>
            <person name="Turgeon B.G."/>
        </authorList>
    </citation>
    <scope>NUCLEOTIDE SEQUENCE [LARGE SCALE GENOMIC DNA]</scope>
    <source>
        <strain evidence="3">C5 / ATCC 48332 / race O</strain>
    </source>
</reference>
<protein>
    <submittedName>
        <fullName evidence="2">Uncharacterized protein</fullName>
    </submittedName>
</protein>
<dbReference type="HOGENOM" id="CLU_084275_0_1_1"/>
<name>M2TUC0_COCH5</name>
<accession>M2TUC0</accession>
<keyword evidence="1" id="KW-0732">Signal</keyword>